<accession>A0A2R6PP58</accession>
<dbReference type="STRING" id="1590841.A0A2R6PP58"/>
<feature type="domain" description="Phosphoribulokinase/uridine kinase" evidence="1">
    <location>
        <begin position="111"/>
        <end position="313"/>
    </location>
</feature>
<dbReference type="InParanoid" id="A0A2R6PP58"/>
<name>A0A2R6PP58_ACTCC</name>
<evidence type="ECO:0000313" key="3">
    <source>
        <dbReference type="Proteomes" id="UP000241394"/>
    </source>
</evidence>
<dbReference type="Pfam" id="PF00485">
    <property type="entry name" value="PRK"/>
    <property type="match status" value="1"/>
</dbReference>
<dbReference type="PANTHER" id="PTHR10285">
    <property type="entry name" value="URIDINE KINASE"/>
    <property type="match status" value="1"/>
</dbReference>
<keyword evidence="2" id="KW-0418">Kinase</keyword>
<dbReference type="AlphaFoldDB" id="A0A2R6PP58"/>
<dbReference type="SUPFAM" id="SSF52540">
    <property type="entry name" value="P-loop containing nucleoside triphosphate hydrolases"/>
    <property type="match status" value="1"/>
</dbReference>
<organism evidence="2 3">
    <name type="scientific">Actinidia chinensis var. chinensis</name>
    <name type="common">Chinese soft-hair kiwi</name>
    <dbReference type="NCBI Taxonomy" id="1590841"/>
    <lineage>
        <taxon>Eukaryota</taxon>
        <taxon>Viridiplantae</taxon>
        <taxon>Streptophyta</taxon>
        <taxon>Embryophyta</taxon>
        <taxon>Tracheophyta</taxon>
        <taxon>Spermatophyta</taxon>
        <taxon>Magnoliopsida</taxon>
        <taxon>eudicotyledons</taxon>
        <taxon>Gunneridae</taxon>
        <taxon>Pentapetalae</taxon>
        <taxon>asterids</taxon>
        <taxon>Ericales</taxon>
        <taxon>Actinidiaceae</taxon>
        <taxon>Actinidia</taxon>
    </lineage>
</organism>
<reference evidence="3" key="2">
    <citation type="journal article" date="2018" name="BMC Genomics">
        <title>A manually annotated Actinidia chinensis var. chinensis (kiwifruit) genome highlights the challenges associated with draft genomes and gene prediction in plants.</title>
        <authorList>
            <person name="Pilkington S.M."/>
            <person name="Crowhurst R."/>
            <person name="Hilario E."/>
            <person name="Nardozza S."/>
            <person name="Fraser L."/>
            <person name="Peng Y."/>
            <person name="Gunaseelan K."/>
            <person name="Simpson R."/>
            <person name="Tahir J."/>
            <person name="Deroles S.C."/>
            <person name="Templeton K."/>
            <person name="Luo Z."/>
            <person name="Davy M."/>
            <person name="Cheng C."/>
            <person name="McNeilage M."/>
            <person name="Scaglione D."/>
            <person name="Liu Y."/>
            <person name="Zhang Q."/>
            <person name="Datson P."/>
            <person name="De Silva N."/>
            <person name="Gardiner S.E."/>
            <person name="Bassett H."/>
            <person name="Chagne D."/>
            <person name="McCallum J."/>
            <person name="Dzierzon H."/>
            <person name="Deng C."/>
            <person name="Wang Y.Y."/>
            <person name="Barron L."/>
            <person name="Manako K."/>
            <person name="Bowen J."/>
            <person name="Foster T.M."/>
            <person name="Erridge Z.A."/>
            <person name="Tiffin H."/>
            <person name="Waite C.N."/>
            <person name="Davies K.M."/>
            <person name="Grierson E.P."/>
            <person name="Laing W.A."/>
            <person name="Kirk R."/>
            <person name="Chen X."/>
            <person name="Wood M."/>
            <person name="Montefiori M."/>
            <person name="Brummell D.A."/>
            <person name="Schwinn K.E."/>
            <person name="Catanach A."/>
            <person name="Fullerton C."/>
            <person name="Li D."/>
            <person name="Meiyalaghan S."/>
            <person name="Nieuwenhuizen N."/>
            <person name="Read N."/>
            <person name="Prakash R."/>
            <person name="Hunter D."/>
            <person name="Zhang H."/>
            <person name="McKenzie M."/>
            <person name="Knabel M."/>
            <person name="Harris A."/>
            <person name="Allan A.C."/>
            <person name="Gleave A."/>
            <person name="Chen A."/>
            <person name="Janssen B.J."/>
            <person name="Plunkett B."/>
            <person name="Ampomah-Dwamena C."/>
            <person name="Voogd C."/>
            <person name="Leif D."/>
            <person name="Lafferty D."/>
            <person name="Souleyre E.J.F."/>
            <person name="Varkonyi-Gasic E."/>
            <person name="Gambi F."/>
            <person name="Hanley J."/>
            <person name="Yao J.L."/>
            <person name="Cheung J."/>
            <person name="David K.M."/>
            <person name="Warren B."/>
            <person name="Marsh K."/>
            <person name="Snowden K.C."/>
            <person name="Lin-Wang K."/>
            <person name="Brian L."/>
            <person name="Martinez-Sanchez M."/>
            <person name="Wang M."/>
            <person name="Ileperuma N."/>
            <person name="Macnee N."/>
            <person name="Campin R."/>
            <person name="McAtee P."/>
            <person name="Drummond R.S.M."/>
            <person name="Espley R.V."/>
            <person name="Ireland H.S."/>
            <person name="Wu R."/>
            <person name="Atkinson R.G."/>
            <person name="Karunairetnam S."/>
            <person name="Bulley S."/>
            <person name="Chunkath S."/>
            <person name="Hanley Z."/>
            <person name="Storey R."/>
            <person name="Thrimawithana A.H."/>
            <person name="Thomson S."/>
            <person name="David C."/>
            <person name="Testolin R."/>
            <person name="Huang H."/>
            <person name="Hellens R.P."/>
            <person name="Schaffer R.J."/>
        </authorList>
    </citation>
    <scope>NUCLEOTIDE SEQUENCE [LARGE SCALE GENOMIC DNA]</scope>
    <source>
        <strain evidence="3">cv. Red5</strain>
    </source>
</reference>
<dbReference type="GO" id="GO:0005524">
    <property type="term" value="F:ATP binding"/>
    <property type="evidence" value="ECO:0007669"/>
    <property type="project" value="InterPro"/>
</dbReference>
<proteinExistence type="predicted"/>
<gene>
    <name evidence="2" type="ORF">CEY00_Acc25590</name>
</gene>
<dbReference type="OMA" id="EVWFVEV"/>
<dbReference type="InterPro" id="IPR027417">
    <property type="entry name" value="P-loop_NTPase"/>
</dbReference>
<dbReference type="GO" id="GO:0016301">
    <property type="term" value="F:kinase activity"/>
    <property type="evidence" value="ECO:0007669"/>
    <property type="project" value="UniProtKB-KW"/>
</dbReference>
<keyword evidence="3" id="KW-1185">Reference proteome</keyword>
<dbReference type="EMBL" id="NKQK01000023">
    <property type="protein sequence ID" value="PSR94836.1"/>
    <property type="molecule type" value="Genomic_DNA"/>
</dbReference>
<dbReference type="Proteomes" id="UP000241394">
    <property type="component" value="Chromosome LG23"/>
</dbReference>
<dbReference type="OrthoDB" id="6362633at2759"/>
<dbReference type="Gramene" id="PSR94836">
    <property type="protein sequence ID" value="PSR94836"/>
    <property type="gene ID" value="CEY00_Acc25590"/>
</dbReference>
<evidence type="ECO:0000259" key="1">
    <source>
        <dbReference type="Pfam" id="PF00485"/>
    </source>
</evidence>
<comment type="caution">
    <text evidence="2">The sequence shown here is derived from an EMBL/GenBank/DDBJ whole genome shotgun (WGS) entry which is preliminary data.</text>
</comment>
<keyword evidence="2" id="KW-0808">Transferase</keyword>
<evidence type="ECO:0000313" key="2">
    <source>
        <dbReference type="EMBL" id="PSR94836.1"/>
    </source>
</evidence>
<reference evidence="2 3" key="1">
    <citation type="submission" date="2017-07" db="EMBL/GenBank/DDBJ databases">
        <title>An improved, manually edited Actinidia chinensis var. chinensis (kiwifruit) genome highlights the challenges associated with draft genomes and gene prediction in plants.</title>
        <authorList>
            <person name="Pilkington S."/>
            <person name="Crowhurst R."/>
            <person name="Hilario E."/>
            <person name="Nardozza S."/>
            <person name="Fraser L."/>
            <person name="Peng Y."/>
            <person name="Gunaseelan K."/>
            <person name="Simpson R."/>
            <person name="Tahir J."/>
            <person name="Deroles S."/>
            <person name="Templeton K."/>
            <person name="Luo Z."/>
            <person name="Davy M."/>
            <person name="Cheng C."/>
            <person name="Mcneilage M."/>
            <person name="Scaglione D."/>
            <person name="Liu Y."/>
            <person name="Zhang Q."/>
            <person name="Datson P."/>
            <person name="De Silva N."/>
            <person name="Gardiner S."/>
            <person name="Bassett H."/>
            <person name="Chagne D."/>
            <person name="Mccallum J."/>
            <person name="Dzierzon H."/>
            <person name="Deng C."/>
            <person name="Wang Y.-Y."/>
            <person name="Barron N."/>
            <person name="Manako K."/>
            <person name="Bowen J."/>
            <person name="Foster T."/>
            <person name="Erridge Z."/>
            <person name="Tiffin H."/>
            <person name="Waite C."/>
            <person name="Davies K."/>
            <person name="Grierson E."/>
            <person name="Laing W."/>
            <person name="Kirk R."/>
            <person name="Chen X."/>
            <person name="Wood M."/>
            <person name="Montefiori M."/>
            <person name="Brummell D."/>
            <person name="Schwinn K."/>
            <person name="Catanach A."/>
            <person name="Fullerton C."/>
            <person name="Li D."/>
            <person name="Meiyalaghan S."/>
            <person name="Nieuwenhuizen N."/>
            <person name="Read N."/>
            <person name="Prakash R."/>
            <person name="Hunter D."/>
            <person name="Zhang H."/>
            <person name="Mckenzie M."/>
            <person name="Knabel M."/>
            <person name="Harris A."/>
            <person name="Allan A."/>
            <person name="Chen A."/>
            <person name="Janssen B."/>
            <person name="Plunkett B."/>
            <person name="Dwamena C."/>
            <person name="Voogd C."/>
            <person name="Leif D."/>
            <person name="Lafferty D."/>
            <person name="Souleyre E."/>
            <person name="Varkonyi-Gasic E."/>
            <person name="Gambi F."/>
            <person name="Hanley J."/>
            <person name="Yao J.-L."/>
            <person name="Cheung J."/>
            <person name="David K."/>
            <person name="Warren B."/>
            <person name="Marsh K."/>
            <person name="Snowden K."/>
            <person name="Lin-Wang K."/>
            <person name="Brian L."/>
            <person name="Martinez-Sanchez M."/>
            <person name="Wang M."/>
            <person name="Ileperuma N."/>
            <person name="Macnee N."/>
            <person name="Campin R."/>
            <person name="Mcatee P."/>
            <person name="Drummond R."/>
            <person name="Espley R."/>
            <person name="Ireland H."/>
            <person name="Wu R."/>
            <person name="Atkinson R."/>
            <person name="Karunairetnam S."/>
            <person name="Bulley S."/>
            <person name="Chunkath S."/>
            <person name="Hanley Z."/>
            <person name="Storey R."/>
            <person name="Thrimawithana A."/>
            <person name="Thomson S."/>
            <person name="David C."/>
            <person name="Testolin R."/>
        </authorList>
    </citation>
    <scope>NUCLEOTIDE SEQUENCE [LARGE SCALE GENOMIC DNA]</scope>
    <source>
        <strain evidence="3">cv. Red5</strain>
        <tissue evidence="2">Young leaf</tissue>
    </source>
</reference>
<dbReference type="Gene3D" id="3.40.50.300">
    <property type="entry name" value="P-loop containing nucleotide triphosphate hydrolases"/>
    <property type="match status" value="2"/>
</dbReference>
<dbReference type="InterPro" id="IPR006083">
    <property type="entry name" value="PRK/URK"/>
</dbReference>
<protein>
    <submittedName>
        <fullName evidence="2">Uridine kinase</fullName>
    </submittedName>
</protein>
<sequence>MKAMEVSSFSTTSKAFWSCSSSPDGMLFRRINQPIWHRVSVSISPLKSTDQSLLGRTKYIIQKGHSLQVVCSRKKDIPVVEGRCMDEIYDALAERLVPTTAASSSPNFKHIVGLAGSPGAGKSTVASEIVQRVNKLWFKTSYSFDSQVEPPVVATVLPMDGFHLYRHQLDEMEDPEEAHARRGAPWTFDPERLLKCLKSLRNQGSVYAPSFDHGVGDPVEDDIFVNLQHKVVIVEGNYLLLEDGAWKAISSVFDEKWFIEVDIETAMQRVLKRHILTGKPPDIAKWRIEYNDRPNAELINKSKKNADLIIKSVDF</sequence>